<proteinExistence type="predicted"/>
<evidence type="ECO:0000313" key="1">
    <source>
        <dbReference type="EMBL" id="KXV40250.1"/>
    </source>
</evidence>
<organism evidence="1 2">
    <name type="scientific">Gluconobacter albidus</name>
    <dbReference type="NCBI Taxonomy" id="318683"/>
    <lineage>
        <taxon>Bacteria</taxon>
        <taxon>Pseudomonadati</taxon>
        <taxon>Pseudomonadota</taxon>
        <taxon>Alphaproteobacteria</taxon>
        <taxon>Acetobacterales</taxon>
        <taxon>Acetobacteraceae</taxon>
        <taxon>Gluconobacter</taxon>
    </lineage>
</organism>
<gene>
    <name evidence="1" type="ORF">AD941_04545</name>
</gene>
<dbReference type="Proteomes" id="UP000075682">
    <property type="component" value="Unassembled WGS sequence"/>
</dbReference>
<sequence length="87" mass="10241">MHNCTVSFIAAIFYKLRYSIRQNIRTNFFAATYIELNIPELLVILIAEQRSLQTCFGWRYGDWGEDWSVTCHGRVTFSSQGLMRRVE</sequence>
<protein>
    <submittedName>
        <fullName evidence="1">Uncharacterized protein</fullName>
    </submittedName>
</protein>
<dbReference type="EMBL" id="LHZN01000115">
    <property type="protein sequence ID" value="KXV40250.1"/>
    <property type="molecule type" value="Genomic_DNA"/>
</dbReference>
<name>A0AAW3QYV3_9PROT</name>
<reference evidence="1 2" key="1">
    <citation type="submission" date="2015-06" db="EMBL/GenBank/DDBJ databases">
        <title>Improved classification and identification of acetic acid bacteria using matrix-assisted laser desorption/ionization time-of-flight mass spectrometry; Gluconobacter nephelii and Gluconobacter uchimurae are later heterotypic synonyms of Gluconobacter japonicus and Gluconobacter oxydans, respectively.</title>
        <authorList>
            <person name="Li L."/>
            <person name="Cleenwerck I."/>
            <person name="De Vuyst L."/>
            <person name="Vandamme P."/>
        </authorList>
    </citation>
    <scope>NUCLEOTIDE SEQUENCE [LARGE SCALE GENOMIC DNA]</scope>
    <source>
        <strain evidence="1 2">LMG 1356</strain>
    </source>
</reference>
<comment type="caution">
    <text evidence="1">The sequence shown here is derived from an EMBL/GenBank/DDBJ whole genome shotgun (WGS) entry which is preliminary data.</text>
</comment>
<evidence type="ECO:0000313" key="2">
    <source>
        <dbReference type="Proteomes" id="UP000075682"/>
    </source>
</evidence>
<dbReference type="AlphaFoldDB" id="A0AAW3QYV3"/>
<accession>A0AAW3QYV3</accession>